<dbReference type="Pfam" id="PF00589">
    <property type="entry name" value="Phage_integrase"/>
    <property type="match status" value="1"/>
</dbReference>
<reference evidence="8" key="1">
    <citation type="submission" date="2019-10" db="EMBL/GenBank/DDBJ databases">
        <title>Antimicrobial potential of Antarctic Bacteria.</title>
        <authorList>
            <person name="Benaud N."/>
            <person name="Edwards R.J."/>
            <person name="Ferrari B.C."/>
        </authorList>
    </citation>
    <scope>NUCLEOTIDE SEQUENCE [LARGE SCALE GENOMIC DNA]</scope>
    <source>
        <strain evidence="8">NBSH44</strain>
    </source>
</reference>
<keyword evidence="3" id="KW-0233">DNA recombination</keyword>
<evidence type="ECO:0000259" key="6">
    <source>
        <dbReference type="PROSITE" id="PS51900"/>
    </source>
</evidence>
<dbReference type="InterPro" id="IPR011010">
    <property type="entry name" value="DNA_brk_join_enz"/>
</dbReference>
<feature type="domain" description="Core-binding (CB)" evidence="6">
    <location>
        <begin position="71"/>
        <end position="152"/>
    </location>
</feature>
<dbReference type="SUPFAM" id="SSF56349">
    <property type="entry name" value="DNA breaking-rejoining enzymes"/>
    <property type="match status" value="1"/>
</dbReference>
<feature type="domain" description="Tyr recombinase" evidence="5">
    <location>
        <begin position="173"/>
        <end position="367"/>
    </location>
</feature>
<dbReference type="Gene3D" id="1.10.150.130">
    <property type="match status" value="1"/>
</dbReference>
<name>A0A7G7BUU2_9ACTN</name>
<evidence type="ECO:0000256" key="4">
    <source>
        <dbReference type="PROSITE-ProRule" id="PRU01248"/>
    </source>
</evidence>
<comment type="similarity">
    <text evidence="1">Belongs to the 'phage' integrase family.</text>
</comment>
<protein>
    <submittedName>
        <fullName evidence="7">Tyrosine-type recombinase/integrase</fullName>
    </submittedName>
</protein>
<dbReference type="PROSITE" id="PS51900">
    <property type="entry name" value="CB"/>
    <property type="match status" value="1"/>
</dbReference>
<dbReference type="InterPro" id="IPR013762">
    <property type="entry name" value="Integrase-like_cat_sf"/>
</dbReference>
<dbReference type="PANTHER" id="PTHR30349:SF64">
    <property type="entry name" value="PROPHAGE INTEGRASE INTD-RELATED"/>
    <property type="match status" value="1"/>
</dbReference>
<dbReference type="EMBL" id="CP045702">
    <property type="protein sequence ID" value="QNE79107.1"/>
    <property type="molecule type" value="Genomic_DNA"/>
</dbReference>
<keyword evidence="2 4" id="KW-0238">DNA-binding</keyword>
<evidence type="ECO:0000313" key="8">
    <source>
        <dbReference type="Proteomes" id="UP000515307"/>
    </source>
</evidence>
<dbReference type="GO" id="GO:0003677">
    <property type="term" value="F:DNA binding"/>
    <property type="evidence" value="ECO:0007669"/>
    <property type="project" value="UniProtKB-UniRule"/>
</dbReference>
<keyword evidence="8" id="KW-1185">Reference proteome</keyword>
<organism evidence="7 8">
    <name type="scientific">Streptomyces finlayi</name>
    <dbReference type="NCBI Taxonomy" id="67296"/>
    <lineage>
        <taxon>Bacteria</taxon>
        <taxon>Bacillati</taxon>
        <taxon>Actinomycetota</taxon>
        <taxon>Actinomycetes</taxon>
        <taxon>Kitasatosporales</taxon>
        <taxon>Streptomycetaceae</taxon>
        <taxon>Streptomyces</taxon>
    </lineage>
</organism>
<accession>A0A7G7BUU2</accession>
<sequence>MGSFFKPCECRRPSGCPHPYTIRFRNTRGRQSEESGFPTQDAAIERLTALYTARKTTPRSVAEQQETLGEMTFEEYAKAWFARKRGLTGSTKAATESRMRTHAYPEIGSRKMHTFDSFVVERFITAMERSNVGAATQAQVFLRVKGILKDAHRRGIIGLDPLLDVSPPEYRPGPTVIPTKEQVGLLRAARDDDAFRLIVDLMAGMGLRNGEALAVNANNMVAKDVYRVHQQVHDRTVTLEPLKHRKTGEFREVPLPAFARESIEHYAATHGTFQGGYLLKTMRPSTGNAFLSPTTLRRWWTNLQQQKPEHIPQGMTMYSFRHYFASNALGQGIPITDVADWMGHSDINITFRTYRHLLPGSVSKAATLLNNGLNFNTPTVEGPEAATAA</sequence>
<evidence type="ECO:0000256" key="1">
    <source>
        <dbReference type="ARBA" id="ARBA00008857"/>
    </source>
</evidence>
<dbReference type="GO" id="GO:0006310">
    <property type="term" value="P:DNA recombination"/>
    <property type="evidence" value="ECO:0007669"/>
    <property type="project" value="UniProtKB-KW"/>
</dbReference>
<dbReference type="Gene3D" id="1.10.443.10">
    <property type="entry name" value="Intergrase catalytic core"/>
    <property type="match status" value="1"/>
</dbReference>
<dbReference type="InterPro" id="IPR044068">
    <property type="entry name" value="CB"/>
</dbReference>
<dbReference type="GO" id="GO:0015074">
    <property type="term" value="P:DNA integration"/>
    <property type="evidence" value="ECO:0007669"/>
    <property type="project" value="InterPro"/>
</dbReference>
<gene>
    <name evidence="7" type="ORF">F0344_07190</name>
</gene>
<evidence type="ECO:0000313" key="7">
    <source>
        <dbReference type="EMBL" id="QNE79107.1"/>
    </source>
</evidence>
<dbReference type="InterPro" id="IPR010998">
    <property type="entry name" value="Integrase_recombinase_N"/>
</dbReference>
<evidence type="ECO:0000256" key="3">
    <source>
        <dbReference type="ARBA" id="ARBA00023172"/>
    </source>
</evidence>
<dbReference type="InterPro" id="IPR002104">
    <property type="entry name" value="Integrase_catalytic"/>
</dbReference>
<evidence type="ECO:0000259" key="5">
    <source>
        <dbReference type="PROSITE" id="PS51898"/>
    </source>
</evidence>
<dbReference type="PROSITE" id="PS51898">
    <property type="entry name" value="TYR_RECOMBINASE"/>
    <property type="match status" value="1"/>
</dbReference>
<dbReference type="KEGG" id="sfiy:F0344_07190"/>
<dbReference type="PANTHER" id="PTHR30349">
    <property type="entry name" value="PHAGE INTEGRASE-RELATED"/>
    <property type="match status" value="1"/>
</dbReference>
<evidence type="ECO:0000256" key="2">
    <source>
        <dbReference type="ARBA" id="ARBA00023125"/>
    </source>
</evidence>
<dbReference type="Proteomes" id="UP000515307">
    <property type="component" value="Chromosome"/>
</dbReference>
<dbReference type="AlphaFoldDB" id="A0A7G7BUU2"/>
<dbReference type="InterPro" id="IPR050090">
    <property type="entry name" value="Tyrosine_recombinase_XerCD"/>
</dbReference>
<proteinExistence type="inferred from homology"/>